<sequence length="310" mass="34186">MRGEDVDLSERKGCVIEDSFTVNEEEPDEWLEETVWYGLRMWHVIFMSIGTVLSFVILLCCCFKFRIPRTKQEIEGDYVRRRIMRKFRKRLKAIQNQELDEMDLKKGATLSSAGLGAGQGSTYRRASQIQIDISLEDLRIQSMSLGARIALALSRLFQRGRGPPGQDAAMEEGTANNTPEGADKPTTALLSAQGDATQPGADESSKSKPKKKKDKSKTEPSSSSTPATKENTISKDKGKEKNMTPQLTTEKETKGKNKDKKSESNKEKTDKNKDAQASKTDKSSTTSGTAGKGKSGGDTSKKSDKSKKQS</sequence>
<dbReference type="InterPro" id="IPR032006">
    <property type="entry name" value="TMIE"/>
</dbReference>
<keyword evidence="4" id="KW-1185">Reference proteome</keyword>
<protein>
    <recommendedName>
        <fullName evidence="5">Transmembrane inner ear expressed protein</fullName>
    </recommendedName>
</protein>
<feature type="compositionally biased region" description="Low complexity" evidence="1">
    <location>
        <begin position="219"/>
        <end position="230"/>
    </location>
</feature>
<evidence type="ECO:0000313" key="4">
    <source>
        <dbReference type="Proteomes" id="UP001642540"/>
    </source>
</evidence>
<gene>
    <name evidence="3" type="ORF">ODALV1_LOCUS2809</name>
</gene>
<name>A0ABP1PT03_9HEXA</name>
<keyword evidence="2" id="KW-0812">Transmembrane</keyword>
<evidence type="ECO:0000256" key="2">
    <source>
        <dbReference type="SAM" id="Phobius"/>
    </source>
</evidence>
<feature type="compositionally biased region" description="Basic and acidic residues" evidence="1">
    <location>
        <begin position="232"/>
        <end position="242"/>
    </location>
</feature>
<reference evidence="3 4" key="1">
    <citation type="submission" date="2024-08" db="EMBL/GenBank/DDBJ databases">
        <authorList>
            <person name="Cucini C."/>
            <person name="Frati F."/>
        </authorList>
    </citation>
    <scope>NUCLEOTIDE SEQUENCE [LARGE SCALE GENOMIC DNA]</scope>
</reference>
<comment type="caution">
    <text evidence="3">The sequence shown here is derived from an EMBL/GenBank/DDBJ whole genome shotgun (WGS) entry which is preliminary data.</text>
</comment>
<dbReference type="Pfam" id="PF16038">
    <property type="entry name" value="TMIE"/>
    <property type="match status" value="1"/>
</dbReference>
<accession>A0ABP1PT03</accession>
<feature type="compositionally biased region" description="Basic and acidic residues" evidence="1">
    <location>
        <begin position="299"/>
        <end position="310"/>
    </location>
</feature>
<dbReference type="PANTHER" id="PTHR28635">
    <property type="entry name" value="TRANSMEMBRANE INNER EAR EXPRESSED PROTEIN"/>
    <property type="match status" value="1"/>
</dbReference>
<dbReference type="Proteomes" id="UP001642540">
    <property type="component" value="Unassembled WGS sequence"/>
</dbReference>
<keyword evidence="2" id="KW-1133">Transmembrane helix</keyword>
<evidence type="ECO:0008006" key="5">
    <source>
        <dbReference type="Google" id="ProtNLM"/>
    </source>
</evidence>
<feature type="transmembrane region" description="Helical" evidence="2">
    <location>
        <begin position="41"/>
        <end position="63"/>
    </location>
</feature>
<evidence type="ECO:0000313" key="3">
    <source>
        <dbReference type="EMBL" id="CAL8074141.1"/>
    </source>
</evidence>
<proteinExistence type="predicted"/>
<dbReference type="EMBL" id="CAXLJM020000007">
    <property type="protein sequence ID" value="CAL8074141.1"/>
    <property type="molecule type" value="Genomic_DNA"/>
</dbReference>
<organism evidence="3 4">
    <name type="scientific">Orchesella dallaii</name>
    <dbReference type="NCBI Taxonomy" id="48710"/>
    <lineage>
        <taxon>Eukaryota</taxon>
        <taxon>Metazoa</taxon>
        <taxon>Ecdysozoa</taxon>
        <taxon>Arthropoda</taxon>
        <taxon>Hexapoda</taxon>
        <taxon>Collembola</taxon>
        <taxon>Entomobryomorpha</taxon>
        <taxon>Entomobryoidea</taxon>
        <taxon>Orchesellidae</taxon>
        <taxon>Orchesellinae</taxon>
        <taxon>Orchesella</taxon>
    </lineage>
</organism>
<feature type="region of interest" description="Disordered" evidence="1">
    <location>
        <begin position="160"/>
        <end position="310"/>
    </location>
</feature>
<feature type="compositionally biased region" description="Basic and acidic residues" evidence="1">
    <location>
        <begin position="249"/>
        <end position="282"/>
    </location>
</feature>
<evidence type="ECO:0000256" key="1">
    <source>
        <dbReference type="SAM" id="MobiDB-lite"/>
    </source>
</evidence>
<keyword evidence="2" id="KW-0472">Membrane</keyword>
<dbReference type="PANTHER" id="PTHR28635:SF1">
    <property type="entry name" value="TRANSMEMBRANE INNER EAR EXPRESSED PROTEIN"/>
    <property type="match status" value="1"/>
</dbReference>